<reference evidence="6 7" key="1">
    <citation type="submission" date="2013-02" db="EMBL/GenBank/DDBJ databases">
        <title>The complete genome sequence of Corynebacterium callunae DSM 20147.</title>
        <authorList>
            <person name="Ruckert C."/>
            <person name="Albersmeier A."/>
            <person name="Kalinowski J."/>
        </authorList>
    </citation>
    <scope>NUCLEOTIDE SEQUENCE [LARGE SCALE GENOMIC DNA]</scope>
    <source>
        <strain evidence="6 7">DSM 20147</strain>
    </source>
</reference>
<dbReference type="eggNOG" id="COG0640">
    <property type="taxonomic scope" value="Bacteria"/>
</dbReference>
<dbReference type="SUPFAM" id="SSF46785">
    <property type="entry name" value="Winged helix' DNA-binding domain"/>
    <property type="match status" value="1"/>
</dbReference>
<evidence type="ECO:0000256" key="2">
    <source>
        <dbReference type="ARBA" id="ARBA00023125"/>
    </source>
</evidence>
<dbReference type="Gene3D" id="1.10.10.10">
    <property type="entry name" value="Winged helix-like DNA-binding domain superfamily/Winged helix DNA-binding domain"/>
    <property type="match status" value="1"/>
</dbReference>
<keyword evidence="2" id="KW-0238">DNA-binding</keyword>
<dbReference type="InterPro" id="IPR036388">
    <property type="entry name" value="WH-like_DNA-bd_sf"/>
</dbReference>
<evidence type="ECO:0000313" key="6">
    <source>
        <dbReference type="EMBL" id="AGG67355.1"/>
    </source>
</evidence>
<dbReference type="CDD" id="cd00090">
    <property type="entry name" value="HTH_ARSR"/>
    <property type="match status" value="1"/>
</dbReference>
<dbReference type="Proteomes" id="UP000011760">
    <property type="component" value="Chromosome"/>
</dbReference>
<dbReference type="STRING" id="1121353.H924_09585"/>
<dbReference type="InterPro" id="IPR036390">
    <property type="entry name" value="WH_DNA-bd_sf"/>
</dbReference>
<keyword evidence="1" id="KW-0805">Transcription regulation</keyword>
<dbReference type="PROSITE" id="PS50987">
    <property type="entry name" value="HTH_ARSR_2"/>
    <property type="match status" value="1"/>
</dbReference>
<organism evidence="6 7">
    <name type="scientific">Corynebacterium callunae DSM 20147</name>
    <dbReference type="NCBI Taxonomy" id="1121353"/>
    <lineage>
        <taxon>Bacteria</taxon>
        <taxon>Bacillati</taxon>
        <taxon>Actinomycetota</taxon>
        <taxon>Actinomycetes</taxon>
        <taxon>Mycobacteriales</taxon>
        <taxon>Corynebacteriaceae</taxon>
        <taxon>Corynebacterium</taxon>
    </lineage>
</organism>
<protein>
    <recommendedName>
        <fullName evidence="5">HTH arsR-type domain-containing protein</fullName>
    </recommendedName>
</protein>
<dbReference type="GO" id="GO:0003677">
    <property type="term" value="F:DNA binding"/>
    <property type="evidence" value="ECO:0007669"/>
    <property type="project" value="UniProtKB-KW"/>
</dbReference>
<dbReference type="InterPro" id="IPR011991">
    <property type="entry name" value="ArsR-like_HTH"/>
</dbReference>
<evidence type="ECO:0000256" key="1">
    <source>
        <dbReference type="ARBA" id="ARBA00023015"/>
    </source>
</evidence>
<accession>M1UGF9</accession>
<gene>
    <name evidence="6" type="ORF">H924_09585</name>
</gene>
<dbReference type="PATRIC" id="fig|1121353.3.peg.1958"/>
<dbReference type="InterPro" id="IPR001845">
    <property type="entry name" value="HTH_ArsR_DNA-bd_dom"/>
</dbReference>
<dbReference type="RefSeq" id="WP_015651786.1">
    <property type="nucleotide sequence ID" value="NC_020506.1"/>
</dbReference>
<dbReference type="OrthoDB" id="3400172at2"/>
<keyword evidence="3" id="KW-0804">Transcription</keyword>
<dbReference type="KEGG" id="ccn:H924_09585"/>
<dbReference type="NCBIfam" id="NF033788">
    <property type="entry name" value="HTH_metalloreg"/>
    <property type="match status" value="1"/>
</dbReference>
<dbReference type="EMBL" id="CP004354">
    <property type="protein sequence ID" value="AGG67355.1"/>
    <property type="molecule type" value="Genomic_DNA"/>
</dbReference>
<sequence length="128" mass="14352">MIPNSTRNFFRSANDGHGSHSYGELSPEISTNFDTKEVSLLGNVIRALDSPLRIEIVLALNERPHFVHELVKRLDSSQPLISQHLKVLKSAHVVEAERTGRQMTYFLAEPLVMDIFSLALKAAKSEQV</sequence>
<feature type="domain" description="HTH arsR-type" evidence="5">
    <location>
        <begin position="33"/>
        <end position="127"/>
    </location>
</feature>
<dbReference type="SMART" id="SM00418">
    <property type="entry name" value="HTH_ARSR"/>
    <property type="match status" value="1"/>
</dbReference>
<dbReference type="InterPro" id="IPR051011">
    <property type="entry name" value="Metal_resp_trans_reg"/>
</dbReference>
<proteinExistence type="predicted"/>
<evidence type="ECO:0000256" key="4">
    <source>
        <dbReference type="SAM" id="MobiDB-lite"/>
    </source>
</evidence>
<keyword evidence="7" id="KW-1185">Reference proteome</keyword>
<dbReference type="GO" id="GO:0003700">
    <property type="term" value="F:DNA-binding transcription factor activity"/>
    <property type="evidence" value="ECO:0007669"/>
    <property type="project" value="InterPro"/>
</dbReference>
<evidence type="ECO:0000259" key="5">
    <source>
        <dbReference type="PROSITE" id="PS50987"/>
    </source>
</evidence>
<feature type="region of interest" description="Disordered" evidence="4">
    <location>
        <begin position="1"/>
        <end position="24"/>
    </location>
</feature>
<dbReference type="AlphaFoldDB" id="M1UGF9"/>
<dbReference type="PANTHER" id="PTHR43132">
    <property type="entry name" value="ARSENICAL RESISTANCE OPERON REPRESSOR ARSR-RELATED"/>
    <property type="match status" value="1"/>
</dbReference>
<dbReference type="Pfam" id="PF01022">
    <property type="entry name" value="HTH_5"/>
    <property type="match status" value="1"/>
</dbReference>
<name>M1UGF9_9CORY</name>
<feature type="compositionally biased region" description="Polar residues" evidence="4">
    <location>
        <begin position="1"/>
        <end position="11"/>
    </location>
</feature>
<evidence type="ECO:0000313" key="7">
    <source>
        <dbReference type="Proteomes" id="UP000011760"/>
    </source>
</evidence>
<dbReference type="PRINTS" id="PR00778">
    <property type="entry name" value="HTHARSR"/>
</dbReference>
<dbReference type="PANTHER" id="PTHR43132:SF2">
    <property type="entry name" value="ARSENICAL RESISTANCE OPERON REPRESSOR ARSR-RELATED"/>
    <property type="match status" value="1"/>
</dbReference>
<evidence type="ECO:0000256" key="3">
    <source>
        <dbReference type="ARBA" id="ARBA00023163"/>
    </source>
</evidence>
<dbReference type="HOGENOM" id="CLU_097806_7_6_11"/>